<dbReference type="RefSeq" id="WP_073019042.1">
    <property type="nucleotide sequence ID" value="NZ_FQXU01000006.1"/>
</dbReference>
<gene>
    <name evidence="2" type="ORF">SAMN02745941_01969</name>
</gene>
<dbReference type="Pfam" id="PF12804">
    <property type="entry name" value="NTP_transf_3"/>
    <property type="match status" value="1"/>
</dbReference>
<dbReference type="SUPFAM" id="SSF53448">
    <property type="entry name" value="Nucleotide-diphospho-sugar transferases"/>
    <property type="match status" value="1"/>
</dbReference>
<feature type="domain" description="MobA-like NTP transferase" evidence="1">
    <location>
        <begin position="4"/>
        <end position="160"/>
    </location>
</feature>
<protein>
    <submittedName>
        <fullName evidence="2">Molybdenum cofactor cytidylyltransferase</fullName>
    </submittedName>
</protein>
<evidence type="ECO:0000313" key="2">
    <source>
        <dbReference type="EMBL" id="SHI11004.1"/>
    </source>
</evidence>
<dbReference type="InterPro" id="IPR029044">
    <property type="entry name" value="Nucleotide-diphossugar_trans"/>
</dbReference>
<evidence type="ECO:0000259" key="1">
    <source>
        <dbReference type="Pfam" id="PF12804"/>
    </source>
</evidence>
<dbReference type="GO" id="GO:0016779">
    <property type="term" value="F:nucleotidyltransferase activity"/>
    <property type="evidence" value="ECO:0007669"/>
    <property type="project" value="UniProtKB-KW"/>
</dbReference>
<dbReference type="NCBIfam" id="TIGR03310">
    <property type="entry name" value="matur_MocA_YgfJ"/>
    <property type="match status" value="1"/>
</dbReference>
<dbReference type="EMBL" id="FQXU01000006">
    <property type="protein sequence ID" value="SHI11004.1"/>
    <property type="molecule type" value="Genomic_DNA"/>
</dbReference>
<dbReference type="Proteomes" id="UP000184241">
    <property type="component" value="Unassembled WGS sequence"/>
</dbReference>
<dbReference type="AlphaFoldDB" id="A0A1M5YGI4"/>
<name>A0A1M5YGI4_9CLOT</name>
<evidence type="ECO:0000313" key="3">
    <source>
        <dbReference type="Proteomes" id="UP000184241"/>
    </source>
</evidence>
<keyword evidence="2" id="KW-0548">Nucleotidyltransferase</keyword>
<proteinExistence type="predicted"/>
<accession>A0A1M5YGI4</accession>
<dbReference type="PANTHER" id="PTHR43777:SF1">
    <property type="entry name" value="MOLYBDENUM COFACTOR CYTIDYLYLTRANSFERASE"/>
    <property type="match status" value="1"/>
</dbReference>
<dbReference type="InterPro" id="IPR017696">
    <property type="entry name" value="Mo_hydrolase_YgfJ"/>
</dbReference>
<dbReference type="CDD" id="cd04182">
    <property type="entry name" value="GT_2_like_f"/>
    <property type="match status" value="1"/>
</dbReference>
<dbReference type="PANTHER" id="PTHR43777">
    <property type="entry name" value="MOLYBDENUM COFACTOR CYTIDYLYLTRANSFERASE"/>
    <property type="match status" value="1"/>
</dbReference>
<dbReference type="InterPro" id="IPR025877">
    <property type="entry name" value="MobA-like_NTP_Trfase"/>
</dbReference>
<keyword evidence="2" id="KW-0808">Transferase</keyword>
<dbReference type="Gene3D" id="3.90.550.10">
    <property type="entry name" value="Spore Coat Polysaccharide Biosynthesis Protein SpsA, Chain A"/>
    <property type="match status" value="1"/>
</dbReference>
<organism evidence="2 3">
    <name type="scientific">Clostridium intestinale DSM 6191</name>
    <dbReference type="NCBI Taxonomy" id="1121320"/>
    <lineage>
        <taxon>Bacteria</taxon>
        <taxon>Bacillati</taxon>
        <taxon>Bacillota</taxon>
        <taxon>Clostridia</taxon>
        <taxon>Eubacteriales</taxon>
        <taxon>Clostridiaceae</taxon>
        <taxon>Clostridium</taxon>
    </lineage>
</organism>
<sequence>MINCIVMASGYGSRIGTNKLLLEYRDKKLIEHIMDKILQINFYSRLVVAKDKEVLDIACKKGFKVAENKNSILGQSESIKLGIESSPVAEGYMFFTGDQPLLSKLTIEKMIDAFKNNPQNIVIPRYKERNGSPVIFSSIFIDELKALEGDKGGREVIKRNKDSLVFIDVDNEYELMDIDTWEDYEKLQLQRKDNL</sequence>
<reference evidence="2 3" key="1">
    <citation type="submission" date="2016-11" db="EMBL/GenBank/DDBJ databases">
        <authorList>
            <person name="Jaros S."/>
            <person name="Januszkiewicz K."/>
            <person name="Wedrychowicz H."/>
        </authorList>
    </citation>
    <scope>NUCLEOTIDE SEQUENCE [LARGE SCALE GENOMIC DNA]</scope>
    <source>
        <strain evidence="2 3">DSM 6191</strain>
    </source>
</reference>